<dbReference type="EMBL" id="LK023386">
    <property type="protein sequence ID" value="CDS14432.1"/>
    <property type="molecule type" value="Genomic_DNA"/>
</dbReference>
<proteinExistence type="predicted"/>
<evidence type="ECO:0000256" key="1">
    <source>
        <dbReference type="SAM" id="Coils"/>
    </source>
</evidence>
<feature type="coiled-coil region" evidence="1">
    <location>
        <begin position="74"/>
        <end position="108"/>
    </location>
</feature>
<accession>A0A077X582</accession>
<evidence type="ECO:0000313" key="3">
    <source>
        <dbReference type="EMBL" id="CDS14432.1"/>
    </source>
</evidence>
<reference evidence="3" key="1">
    <citation type="journal article" date="2014" name="Genome Announc.">
        <title>De novo whole-genome sequence and genome annotation of Lichtheimia ramosa.</title>
        <authorList>
            <person name="Linde J."/>
            <person name="Schwartze V."/>
            <person name="Binder U."/>
            <person name="Lass-Florl C."/>
            <person name="Voigt K."/>
            <person name="Horn F."/>
        </authorList>
    </citation>
    <scope>NUCLEOTIDE SEQUENCE</scope>
    <source>
        <strain evidence="3">JMRC FSU:6197</strain>
    </source>
</reference>
<feature type="region of interest" description="Disordered" evidence="2">
    <location>
        <begin position="1"/>
        <end position="23"/>
    </location>
</feature>
<keyword evidence="1" id="KW-0175">Coiled coil</keyword>
<sequence length="114" mass="13664">MTNPMRRSEPCTPRPTSRKVLTNKRLDTLEDELGFLHDEWTTICVIFDSIYHAYLDQIALAKMHAPNQQMLKDYDDLFTKVYQLERKVKSLEQEFESAQKIYHQQRSNKRQRLC</sequence>
<evidence type="ECO:0000256" key="2">
    <source>
        <dbReference type="SAM" id="MobiDB-lite"/>
    </source>
</evidence>
<protein>
    <submittedName>
        <fullName evidence="3">Uncharacterized protein</fullName>
    </submittedName>
</protein>
<organism evidence="3">
    <name type="scientific">Lichtheimia ramosa</name>
    <dbReference type="NCBI Taxonomy" id="688394"/>
    <lineage>
        <taxon>Eukaryota</taxon>
        <taxon>Fungi</taxon>
        <taxon>Fungi incertae sedis</taxon>
        <taxon>Mucoromycota</taxon>
        <taxon>Mucoromycotina</taxon>
        <taxon>Mucoromycetes</taxon>
        <taxon>Mucorales</taxon>
        <taxon>Lichtheimiaceae</taxon>
        <taxon>Lichtheimia</taxon>
    </lineage>
</organism>
<dbReference type="AlphaFoldDB" id="A0A077X582"/>
<name>A0A077X582_9FUNG</name>
<gene>
    <name evidence="3" type="ORF">LRAMOSA06601</name>
</gene>
<dbReference type="OrthoDB" id="2290890at2759"/>